<keyword evidence="9" id="KW-0472">Membrane</keyword>
<feature type="compositionally biased region" description="Low complexity" evidence="17">
    <location>
        <begin position="399"/>
        <end position="410"/>
    </location>
</feature>
<evidence type="ECO:0000256" key="18">
    <source>
        <dbReference type="SAM" id="SignalP"/>
    </source>
</evidence>
<keyword evidence="7 18" id="KW-0732">Signal</keyword>
<comment type="catalytic activity">
    <reaction evidence="15">
        <text>(2R)-2,3-bisphosphoglycerate + H2O = (2R)-2-phosphoglycerate + phosphate</text>
        <dbReference type="Rhea" id="RHEA:27381"/>
        <dbReference type="ChEBI" id="CHEBI:15377"/>
        <dbReference type="ChEBI" id="CHEBI:43474"/>
        <dbReference type="ChEBI" id="CHEBI:58248"/>
        <dbReference type="ChEBI" id="CHEBI:58289"/>
        <dbReference type="EC" id="3.1.3.80"/>
    </reaction>
    <physiologicalReaction direction="left-to-right" evidence="15">
        <dbReference type="Rhea" id="RHEA:27382"/>
    </physiologicalReaction>
</comment>
<dbReference type="EC" id="3.1.3.62" evidence="4"/>
<evidence type="ECO:0000256" key="5">
    <source>
        <dbReference type="ARBA" id="ARBA00018097"/>
    </source>
</evidence>
<comment type="caution">
    <text evidence="19">The sequence shown here is derived from an EMBL/GenBank/DDBJ whole genome shotgun (WGS) entry which is preliminary data.</text>
</comment>
<dbReference type="EMBL" id="JAKCXM010000013">
    <property type="protein sequence ID" value="KAJ0408246.1"/>
    <property type="molecule type" value="Genomic_DNA"/>
</dbReference>
<feature type="disulfide bond" evidence="16">
    <location>
        <begin position="258"/>
        <end position="272"/>
    </location>
</feature>
<gene>
    <name evidence="19" type="ORF">P43SY_004404</name>
</gene>
<evidence type="ECO:0000313" key="19">
    <source>
        <dbReference type="EMBL" id="KAJ0408246.1"/>
    </source>
</evidence>
<evidence type="ECO:0000256" key="4">
    <source>
        <dbReference type="ARBA" id="ARBA00013040"/>
    </source>
</evidence>
<dbReference type="InterPro" id="IPR016274">
    <property type="entry name" value="Histidine_acid_Pase_euk"/>
</dbReference>
<comment type="similarity">
    <text evidence="2">Belongs to the histidine acid phosphatase family. MINPP1 subfamily.</text>
</comment>
<evidence type="ECO:0000256" key="12">
    <source>
        <dbReference type="ARBA" id="ARBA00043668"/>
    </source>
</evidence>
<dbReference type="GO" id="GO:0052745">
    <property type="term" value="F:inositol phosphate phosphatase activity"/>
    <property type="evidence" value="ECO:0007669"/>
    <property type="project" value="TreeGrafter"/>
</dbReference>
<comment type="catalytic activity">
    <reaction evidence="12">
        <text>1D-myo-inositol 1,2,5,6-tetrakisphosphate + H2O = 1D-myo-inositol 1,2,6-trisphosphate + phosphate</text>
        <dbReference type="Rhea" id="RHEA:77119"/>
        <dbReference type="ChEBI" id="CHEBI:15377"/>
        <dbReference type="ChEBI" id="CHEBI:43474"/>
        <dbReference type="ChEBI" id="CHEBI:195535"/>
        <dbReference type="ChEBI" id="CHEBI:195537"/>
        <dbReference type="EC" id="3.1.3.62"/>
    </reaction>
    <physiologicalReaction direction="left-to-right" evidence="12">
        <dbReference type="Rhea" id="RHEA:77120"/>
    </physiologicalReaction>
</comment>
<comment type="catalytic activity">
    <reaction evidence="13">
        <text>1D-myo-inositol 1,2,4,5,6-pentakisphosphate + H2O = 1D-myo-inositol 1,2,5,6-tetrakisphosphate + phosphate</text>
        <dbReference type="Rhea" id="RHEA:77115"/>
        <dbReference type="ChEBI" id="CHEBI:15377"/>
        <dbReference type="ChEBI" id="CHEBI:43474"/>
        <dbReference type="ChEBI" id="CHEBI:57798"/>
        <dbReference type="ChEBI" id="CHEBI:195535"/>
        <dbReference type="EC" id="3.1.3.62"/>
    </reaction>
    <physiologicalReaction direction="left-to-right" evidence="13">
        <dbReference type="Rhea" id="RHEA:77116"/>
    </physiologicalReaction>
</comment>
<feature type="region of interest" description="Disordered" evidence="17">
    <location>
        <begin position="393"/>
        <end position="412"/>
    </location>
</feature>
<evidence type="ECO:0000313" key="20">
    <source>
        <dbReference type="Proteomes" id="UP001209570"/>
    </source>
</evidence>
<evidence type="ECO:0000256" key="9">
    <source>
        <dbReference type="ARBA" id="ARBA00023136"/>
    </source>
</evidence>
<keyword evidence="10" id="KW-0325">Glycoprotein</keyword>
<dbReference type="InterPro" id="IPR033379">
    <property type="entry name" value="Acid_Pase_AS"/>
</dbReference>
<proteinExistence type="inferred from homology"/>
<evidence type="ECO:0000256" key="16">
    <source>
        <dbReference type="PIRSR" id="PIRSR000894-2"/>
    </source>
</evidence>
<evidence type="ECO:0000256" key="7">
    <source>
        <dbReference type="ARBA" id="ARBA00022729"/>
    </source>
</evidence>
<dbReference type="GO" id="GO:0005886">
    <property type="term" value="C:plasma membrane"/>
    <property type="evidence" value="ECO:0007669"/>
    <property type="project" value="UniProtKB-SubCell"/>
</dbReference>
<dbReference type="Pfam" id="PF00328">
    <property type="entry name" value="His_Phos_2"/>
    <property type="match status" value="1"/>
</dbReference>
<dbReference type="InterPro" id="IPR029033">
    <property type="entry name" value="His_PPase_superfam"/>
</dbReference>
<evidence type="ECO:0000256" key="2">
    <source>
        <dbReference type="ARBA" id="ARBA00008422"/>
    </source>
</evidence>
<dbReference type="AlphaFoldDB" id="A0AAD5QEE3"/>
<dbReference type="PANTHER" id="PTHR20963">
    <property type="entry name" value="MULTIPLE INOSITOL POLYPHOSPHATE PHOSPHATASE-RELATED"/>
    <property type="match status" value="1"/>
</dbReference>
<evidence type="ECO:0000256" key="11">
    <source>
        <dbReference type="ARBA" id="ARBA00031642"/>
    </source>
</evidence>
<name>A0AAD5QEE3_PYTIN</name>
<evidence type="ECO:0000256" key="6">
    <source>
        <dbReference type="ARBA" id="ARBA00022475"/>
    </source>
</evidence>
<reference evidence="19" key="1">
    <citation type="submission" date="2021-12" db="EMBL/GenBank/DDBJ databases">
        <title>Prjna785345.</title>
        <authorList>
            <person name="Rujirawat T."/>
            <person name="Krajaejun T."/>
        </authorList>
    </citation>
    <scope>NUCLEOTIDE SEQUENCE</scope>
    <source>
        <strain evidence="19">Pi057C3</strain>
    </source>
</reference>
<evidence type="ECO:0000256" key="17">
    <source>
        <dbReference type="SAM" id="MobiDB-lite"/>
    </source>
</evidence>
<evidence type="ECO:0000256" key="8">
    <source>
        <dbReference type="ARBA" id="ARBA00022801"/>
    </source>
</evidence>
<evidence type="ECO:0000256" key="10">
    <source>
        <dbReference type="ARBA" id="ARBA00023180"/>
    </source>
</evidence>
<dbReference type="Proteomes" id="UP001209570">
    <property type="component" value="Unassembled WGS sequence"/>
</dbReference>
<evidence type="ECO:0000256" key="3">
    <source>
        <dbReference type="ARBA" id="ARBA00012976"/>
    </source>
</evidence>
<dbReference type="GO" id="GO:0003993">
    <property type="term" value="F:acid phosphatase activity"/>
    <property type="evidence" value="ECO:0007669"/>
    <property type="project" value="TreeGrafter"/>
</dbReference>
<evidence type="ECO:0000256" key="15">
    <source>
        <dbReference type="ARBA" id="ARBA00043832"/>
    </source>
</evidence>
<organism evidence="19 20">
    <name type="scientific">Pythium insidiosum</name>
    <name type="common">Pythiosis disease agent</name>
    <dbReference type="NCBI Taxonomy" id="114742"/>
    <lineage>
        <taxon>Eukaryota</taxon>
        <taxon>Sar</taxon>
        <taxon>Stramenopiles</taxon>
        <taxon>Oomycota</taxon>
        <taxon>Peronosporomycetes</taxon>
        <taxon>Pythiales</taxon>
        <taxon>Pythiaceae</taxon>
        <taxon>Pythium</taxon>
    </lineage>
</organism>
<keyword evidence="8" id="KW-0378">Hydrolase</keyword>
<feature type="chain" id="PRO_5042269522" description="Multiple inositol polyphosphate phosphatase 1" evidence="18">
    <location>
        <begin position="22"/>
        <end position="463"/>
    </location>
</feature>
<sequence>MRLRAIATLLTAVALAGDVAAKRPPFELNKSFGTKTAYWDQSRRETNAIKQFVQELSREEESKYTLVQVQQVVRHGTRFPTDGNMAEIQDLVKRLQANYSSIPKWLQSYQTPYNVSIEGTLAPNGVTELVEFASRTRAAVGNNVLPNSFSAEKFILQHTYKSRTKDSAIAFASKFFSNPSEVKYIEYGKKDDYLLRFYDRCPRYERDVLNNPTALIEVQRFSESPVMQKNVETLRAKLKLPASASLSVKDVASAWSACAFDLALFKRTDNWCTLMTPELVKSVEYLEDLSEFYEESHGYKINYEIASLLLRDIVKYMRDSAEGKTQIVGNFRFAHGETTTPLLTLLGYMDSKKLLASFTPEMIDARRFRMAKAGPFMANIEFRLYNRSVAVNTDGEESPQQQQQQQRPQPTKTTVEKFYVQIRVNEQVTIVPGCDSEIFCELSEFEQIHDFYLHQFDFAAACT</sequence>
<protein>
    <recommendedName>
        <fullName evidence="5">Multiple inositol polyphosphate phosphatase 1</fullName>
        <ecNumber evidence="4">3.1.3.62</ecNumber>
        <ecNumber evidence="3">3.1.3.80</ecNumber>
    </recommendedName>
    <alternativeName>
        <fullName evidence="11">2,3-bisphosphoglycerate 3-phosphatase</fullName>
    </alternativeName>
</protein>
<dbReference type="Gene3D" id="3.40.50.1240">
    <property type="entry name" value="Phosphoglycerate mutase-like"/>
    <property type="match status" value="1"/>
</dbReference>
<evidence type="ECO:0000256" key="1">
    <source>
        <dbReference type="ARBA" id="ARBA00004236"/>
    </source>
</evidence>
<comment type="catalytic activity">
    <reaction evidence="14">
        <text>1D-myo-inositol hexakisphosphate + H2O = 1D-myo-inositol 1,2,4,5,6-pentakisphosphate + phosphate</text>
        <dbReference type="Rhea" id="RHEA:16989"/>
        <dbReference type="ChEBI" id="CHEBI:15377"/>
        <dbReference type="ChEBI" id="CHEBI:43474"/>
        <dbReference type="ChEBI" id="CHEBI:57798"/>
        <dbReference type="ChEBI" id="CHEBI:58130"/>
        <dbReference type="EC" id="3.1.3.62"/>
    </reaction>
    <physiologicalReaction direction="left-to-right" evidence="14">
        <dbReference type="Rhea" id="RHEA:16990"/>
    </physiologicalReaction>
</comment>
<dbReference type="SUPFAM" id="SSF53254">
    <property type="entry name" value="Phosphoglycerate mutase-like"/>
    <property type="match status" value="1"/>
</dbReference>
<dbReference type="CDD" id="cd07061">
    <property type="entry name" value="HP_HAP_like"/>
    <property type="match status" value="1"/>
</dbReference>
<dbReference type="PANTHER" id="PTHR20963:SF8">
    <property type="entry name" value="MULTIPLE INOSITOL POLYPHOSPHATE PHOSPHATASE 1"/>
    <property type="match status" value="1"/>
</dbReference>
<keyword evidence="16" id="KW-1015">Disulfide bond</keyword>
<feature type="signal peptide" evidence="18">
    <location>
        <begin position="1"/>
        <end position="21"/>
    </location>
</feature>
<dbReference type="InterPro" id="IPR000560">
    <property type="entry name" value="His_Pase_clade-2"/>
</dbReference>
<evidence type="ECO:0000256" key="14">
    <source>
        <dbReference type="ARBA" id="ARBA00043691"/>
    </source>
</evidence>
<dbReference type="PIRSF" id="PIRSF000894">
    <property type="entry name" value="Acid_phosphatase"/>
    <property type="match status" value="1"/>
</dbReference>
<comment type="subcellular location">
    <subcellularLocation>
        <location evidence="1">Cell membrane</location>
    </subcellularLocation>
</comment>
<keyword evidence="20" id="KW-1185">Reference proteome</keyword>
<dbReference type="EC" id="3.1.3.80" evidence="3"/>
<keyword evidence="6" id="KW-1003">Cell membrane</keyword>
<evidence type="ECO:0000256" key="13">
    <source>
        <dbReference type="ARBA" id="ARBA00043671"/>
    </source>
</evidence>
<accession>A0AAD5QEE3</accession>
<dbReference type="GO" id="GO:0034417">
    <property type="term" value="F:bisphosphoglycerate 3-phosphatase activity"/>
    <property type="evidence" value="ECO:0007669"/>
    <property type="project" value="UniProtKB-EC"/>
</dbReference>
<dbReference type="PROSITE" id="PS00616">
    <property type="entry name" value="HIS_ACID_PHOSPHAT_1"/>
    <property type="match status" value="1"/>
</dbReference>